<dbReference type="InterPro" id="IPR012547">
    <property type="entry name" value="PDDEXK_9"/>
</dbReference>
<dbReference type="Pfam" id="PF09820">
    <property type="entry name" value="AAA-ATPase_like"/>
    <property type="match status" value="1"/>
</dbReference>
<dbReference type="PANTHER" id="PTHR34825:SF1">
    <property type="entry name" value="AAA-ATPASE-LIKE DOMAIN-CONTAINING PROTEIN"/>
    <property type="match status" value="1"/>
</dbReference>
<dbReference type="EMBL" id="DVHN01000128">
    <property type="protein sequence ID" value="HIR89273.1"/>
    <property type="molecule type" value="Genomic_DNA"/>
</dbReference>
<gene>
    <name evidence="2" type="ORF">IAC96_10010</name>
</gene>
<sequence length="561" mass="66090">MRCHKKLPVGIDNFEKIRKNNFYYVDKTGLIRDLLERWAEVNLITRPRRFGKTLNMSMLKCFFEIGSDKMLFDDLEITEEQELCEAYMGKYPVIFLSLKGVIGETFPVARSMMCAEIKREAMRFQNLLESNHLTQFDKKMMIQLLNDEMDDAVLMNSLRMLSTLLQKHYEQNVILLIDEYDVPLDKAYEFGFYNKMVELIRNLFGQVLKGNDSLYFAVLTGCLRISKESIFTGLNNFKILSITDVRFDEYFGFTNQEVKRMLSYYQLDDHYMTLKEWYNGYHFGEADVYCPWDVTSYCDALCENPLLEPQAYWMNTSSNSIVKKFIQKAGKATQREIESLIEGKTIPKRIRQDLTYNELDTSIENLWSVLFTTGYLTQRKKINRDQYELEIPNLEIREIFVNQIQEWFQETALKDKGRVSKFCNSFKEGKEKEIEIEFNSYLMKTISIRDTFVKKTRKENFYHGLLLGLLSHEEEWIITSNAETGEGYSDILIEIEEENIGIIIEVKYAENGKFDNACKAAIEQIHQLHYVEKLKAEQIEKIFVYGIACYKKHCKVVKQQL</sequence>
<dbReference type="Pfam" id="PF08011">
    <property type="entry name" value="PDDEXK_9"/>
    <property type="match status" value="1"/>
</dbReference>
<dbReference type="AlphaFoldDB" id="A0A9D1EG12"/>
<organism evidence="2 3">
    <name type="scientific">Candidatus Fimimorpha faecalis</name>
    <dbReference type="NCBI Taxonomy" id="2840824"/>
    <lineage>
        <taxon>Bacteria</taxon>
        <taxon>Bacillati</taxon>
        <taxon>Bacillota</taxon>
        <taxon>Clostridia</taxon>
        <taxon>Eubacteriales</taxon>
        <taxon>Candidatus Fimimorpha</taxon>
    </lineage>
</organism>
<feature type="domain" description="AAA-ATPase-like" evidence="1">
    <location>
        <begin position="8"/>
        <end position="231"/>
    </location>
</feature>
<proteinExistence type="predicted"/>
<name>A0A9D1EG12_9FIRM</name>
<comment type="caution">
    <text evidence="2">The sequence shown here is derived from an EMBL/GenBank/DDBJ whole genome shotgun (WGS) entry which is preliminary data.</text>
</comment>
<dbReference type="PANTHER" id="PTHR34825">
    <property type="entry name" value="CONSERVED PROTEIN, WITH A WEAK D-GALACTARATE DEHYDRATASE/ALTRONATE HYDROLASE DOMAIN"/>
    <property type="match status" value="1"/>
</dbReference>
<evidence type="ECO:0000313" key="3">
    <source>
        <dbReference type="Proteomes" id="UP000824201"/>
    </source>
</evidence>
<accession>A0A9D1EG12</accession>
<evidence type="ECO:0000313" key="2">
    <source>
        <dbReference type="EMBL" id="HIR89273.1"/>
    </source>
</evidence>
<reference evidence="2" key="1">
    <citation type="submission" date="2020-10" db="EMBL/GenBank/DDBJ databases">
        <authorList>
            <person name="Gilroy R."/>
        </authorList>
    </citation>
    <scope>NUCLEOTIDE SEQUENCE</scope>
    <source>
        <strain evidence="2">ChiW13-3771</strain>
    </source>
</reference>
<dbReference type="Proteomes" id="UP000824201">
    <property type="component" value="Unassembled WGS sequence"/>
</dbReference>
<dbReference type="InterPro" id="IPR018631">
    <property type="entry name" value="AAA-ATPase-like_dom"/>
</dbReference>
<evidence type="ECO:0000259" key="1">
    <source>
        <dbReference type="Pfam" id="PF09820"/>
    </source>
</evidence>
<reference evidence="2" key="2">
    <citation type="journal article" date="2021" name="PeerJ">
        <title>Extensive microbial diversity within the chicken gut microbiome revealed by metagenomics and culture.</title>
        <authorList>
            <person name="Gilroy R."/>
            <person name="Ravi A."/>
            <person name="Getino M."/>
            <person name="Pursley I."/>
            <person name="Horton D.L."/>
            <person name="Alikhan N.F."/>
            <person name="Baker D."/>
            <person name="Gharbi K."/>
            <person name="Hall N."/>
            <person name="Watson M."/>
            <person name="Adriaenssens E.M."/>
            <person name="Foster-Nyarko E."/>
            <person name="Jarju S."/>
            <person name="Secka A."/>
            <person name="Antonio M."/>
            <person name="Oren A."/>
            <person name="Chaudhuri R.R."/>
            <person name="La Ragione R."/>
            <person name="Hildebrand F."/>
            <person name="Pallen M.J."/>
        </authorList>
    </citation>
    <scope>NUCLEOTIDE SEQUENCE</scope>
    <source>
        <strain evidence="2">ChiW13-3771</strain>
    </source>
</reference>
<protein>
    <submittedName>
        <fullName evidence="2">AAA family ATPase</fullName>
    </submittedName>
</protein>